<comment type="caution">
    <text evidence="2">The sequence shown here is derived from an EMBL/GenBank/DDBJ whole genome shotgun (WGS) entry which is preliminary data.</text>
</comment>
<evidence type="ECO:0000313" key="2">
    <source>
        <dbReference type="EMBL" id="KAK3701279.1"/>
    </source>
</evidence>
<reference evidence="2" key="1">
    <citation type="journal article" date="2023" name="G3 (Bethesda)">
        <title>A reference genome for the long-term kleptoplast-retaining sea slug Elysia crispata morphotype clarki.</title>
        <authorList>
            <person name="Eastman K.E."/>
            <person name="Pendleton A.L."/>
            <person name="Shaikh M.A."/>
            <person name="Suttiyut T."/>
            <person name="Ogas R."/>
            <person name="Tomko P."/>
            <person name="Gavelis G."/>
            <person name="Widhalm J.R."/>
            <person name="Wisecaver J.H."/>
        </authorList>
    </citation>
    <scope>NUCLEOTIDE SEQUENCE</scope>
    <source>
        <strain evidence="2">ECLA1</strain>
    </source>
</reference>
<protein>
    <submittedName>
        <fullName evidence="2">Uncharacterized protein</fullName>
    </submittedName>
</protein>
<dbReference type="AlphaFoldDB" id="A0AAE0XPE6"/>
<name>A0AAE0XPE6_9GAST</name>
<feature type="compositionally biased region" description="Basic and acidic residues" evidence="1">
    <location>
        <begin position="87"/>
        <end position="99"/>
    </location>
</feature>
<evidence type="ECO:0000256" key="1">
    <source>
        <dbReference type="SAM" id="MobiDB-lite"/>
    </source>
</evidence>
<accession>A0AAE0XPE6</accession>
<feature type="region of interest" description="Disordered" evidence="1">
    <location>
        <begin position="58"/>
        <end position="99"/>
    </location>
</feature>
<organism evidence="2 3">
    <name type="scientific">Elysia crispata</name>
    <name type="common">lettuce slug</name>
    <dbReference type="NCBI Taxonomy" id="231223"/>
    <lineage>
        <taxon>Eukaryota</taxon>
        <taxon>Metazoa</taxon>
        <taxon>Spiralia</taxon>
        <taxon>Lophotrochozoa</taxon>
        <taxon>Mollusca</taxon>
        <taxon>Gastropoda</taxon>
        <taxon>Heterobranchia</taxon>
        <taxon>Euthyneura</taxon>
        <taxon>Panpulmonata</taxon>
        <taxon>Sacoglossa</taxon>
        <taxon>Placobranchoidea</taxon>
        <taxon>Plakobranchidae</taxon>
        <taxon>Elysia</taxon>
    </lineage>
</organism>
<gene>
    <name evidence="2" type="ORF">RRG08_066772</name>
</gene>
<evidence type="ECO:0000313" key="3">
    <source>
        <dbReference type="Proteomes" id="UP001283361"/>
    </source>
</evidence>
<proteinExistence type="predicted"/>
<keyword evidence="3" id="KW-1185">Reference proteome</keyword>
<dbReference type="EMBL" id="JAWDGP010007896">
    <property type="protein sequence ID" value="KAK3701279.1"/>
    <property type="molecule type" value="Genomic_DNA"/>
</dbReference>
<dbReference type="Proteomes" id="UP001283361">
    <property type="component" value="Unassembled WGS sequence"/>
</dbReference>
<sequence length="99" mass="10746">MMEEKLPTSVFPVTDFKLFPSKEVVGGKGGRAGGEKNNSLHEIKSLSSAPHCIDAAALEPPRHRSPPATTEELGRNYRPGRLSLDQGGEREKILAHTGR</sequence>